<dbReference type="SUPFAM" id="SSF48371">
    <property type="entry name" value="ARM repeat"/>
    <property type="match status" value="1"/>
</dbReference>
<sequence>MVLNYSHPSQSGKTSPTPDGPPQTQALFKVDRMPIMRRYIKHATLVENCYPYPVPSDAKPKSNELSYLVYYANSKPAKLAKVGVYLERKIQRELYKRKPRMVEVSLEIFNALLDSCRSDLNYFTKPILNSLRAILISETTELMWAVTRTFIKFCQQYNGSTLAIDLHLRSVYQFLIKQFSAYALQGRSDPELTQKFRYAGLRALNAVVVSELIRVADSHKELVVIIPAVLENLKGTWPTDQDKKHLRAEWKQIENLGLHDPEVNSQTNHSLAWITMKAMVEHSNSINARFFITQTVEFIDRVNSSWSPSSPIVHLFTHIMAALQPQYRFILVTELLHQLSQLDVSLPNTEESGGANRPGTISSSVALASAGGEE</sequence>
<dbReference type="InterPro" id="IPR016024">
    <property type="entry name" value="ARM-type_fold"/>
</dbReference>
<dbReference type="Proteomes" id="UP001150925">
    <property type="component" value="Unassembled WGS sequence"/>
</dbReference>
<comment type="caution">
    <text evidence="3">The sequence shown here is derived from an EMBL/GenBank/DDBJ whole genome shotgun (WGS) entry which is preliminary data.</text>
</comment>
<dbReference type="InterPro" id="IPR039786">
    <property type="entry name" value="EFR3"/>
</dbReference>
<dbReference type="AlphaFoldDB" id="A0A9W8E4B0"/>
<comment type="similarity">
    <text evidence="1">Belongs to the EFR3 family.</text>
</comment>
<evidence type="ECO:0000313" key="3">
    <source>
        <dbReference type="EMBL" id="KAJ1954792.1"/>
    </source>
</evidence>
<feature type="region of interest" description="Disordered" evidence="2">
    <location>
        <begin position="1"/>
        <end position="25"/>
    </location>
</feature>
<evidence type="ECO:0000256" key="2">
    <source>
        <dbReference type="SAM" id="MobiDB-lite"/>
    </source>
</evidence>
<keyword evidence="4" id="KW-1185">Reference proteome</keyword>
<dbReference type="EMBL" id="JANBPY010002487">
    <property type="protein sequence ID" value="KAJ1954792.1"/>
    <property type="molecule type" value="Genomic_DNA"/>
</dbReference>
<dbReference type="InterPro" id="IPR049150">
    <property type="entry name" value="EFR3_HEAT-like_rpt"/>
</dbReference>
<dbReference type="OrthoDB" id="19232at2759"/>
<gene>
    <name evidence="3" type="primary">EFR3_2</name>
    <name evidence="3" type="ORF">IWQ62_005672</name>
</gene>
<evidence type="ECO:0000313" key="4">
    <source>
        <dbReference type="Proteomes" id="UP001150925"/>
    </source>
</evidence>
<dbReference type="Pfam" id="PF21072">
    <property type="entry name" value="EFR3"/>
    <property type="match status" value="1"/>
</dbReference>
<reference evidence="3" key="1">
    <citation type="submission" date="2022-07" db="EMBL/GenBank/DDBJ databases">
        <title>Phylogenomic reconstructions and comparative analyses of Kickxellomycotina fungi.</title>
        <authorList>
            <person name="Reynolds N.K."/>
            <person name="Stajich J.E."/>
            <person name="Barry K."/>
            <person name="Grigoriev I.V."/>
            <person name="Crous P."/>
            <person name="Smith M.E."/>
        </authorList>
    </citation>
    <scope>NUCLEOTIDE SEQUENCE</scope>
    <source>
        <strain evidence="3">RSA 1196</strain>
    </source>
</reference>
<feature type="non-terminal residue" evidence="3">
    <location>
        <position position="374"/>
    </location>
</feature>
<protein>
    <submittedName>
        <fullName evidence="3">Plasma membrane localization protein</fullName>
    </submittedName>
</protein>
<dbReference type="PANTHER" id="PTHR47766">
    <property type="entry name" value="PROTEIN EFR3"/>
    <property type="match status" value="1"/>
</dbReference>
<proteinExistence type="inferred from homology"/>
<name>A0A9W8E4B0_9FUNG</name>
<accession>A0A9W8E4B0</accession>
<feature type="region of interest" description="Disordered" evidence="2">
    <location>
        <begin position="348"/>
        <end position="374"/>
    </location>
</feature>
<organism evidence="3 4">
    <name type="scientific">Dispira parvispora</name>
    <dbReference type="NCBI Taxonomy" id="1520584"/>
    <lineage>
        <taxon>Eukaryota</taxon>
        <taxon>Fungi</taxon>
        <taxon>Fungi incertae sedis</taxon>
        <taxon>Zoopagomycota</taxon>
        <taxon>Kickxellomycotina</taxon>
        <taxon>Dimargaritomycetes</taxon>
        <taxon>Dimargaritales</taxon>
        <taxon>Dimargaritaceae</taxon>
        <taxon>Dispira</taxon>
    </lineage>
</organism>
<dbReference type="GO" id="GO:0072659">
    <property type="term" value="P:protein localization to plasma membrane"/>
    <property type="evidence" value="ECO:0007669"/>
    <property type="project" value="InterPro"/>
</dbReference>
<evidence type="ECO:0000256" key="1">
    <source>
        <dbReference type="ARBA" id="ARBA00010216"/>
    </source>
</evidence>
<dbReference type="PANTHER" id="PTHR47766:SF1">
    <property type="entry name" value="PROTEIN EFR3"/>
    <property type="match status" value="1"/>
</dbReference>